<evidence type="ECO:0000256" key="2">
    <source>
        <dbReference type="ARBA" id="ARBA00022649"/>
    </source>
</evidence>
<comment type="cofactor">
    <cofactor evidence="1 8">
        <name>Mg(2+)</name>
        <dbReference type="ChEBI" id="CHEBI:18420"/>
    </cofactor>
</comment>
<dbReference type="InterPro" id="IPR050556">
    <property type="entry name" value="Type_II_TA_system_RNase"/>
</dbReference>
<feature type="binding site" evidence="8">
    <location>
        <position position="5"/>
    </location>
    <ligand>
        <name>Mg(2+)</name>
        <dbReference type="ChEBI" id="CHEBI:18420"/>
    </ligand>
</feature>
<dbReference type="GO" id="GO:0004540">
    <property type="term" value="F:RNA nuclease activity"/>
    <property type="evidence" value="ECO:0007669"/>
    <property type="project" value="InterPro"/>
</dbReference>
<dbReference type="HAMAP" id="MF_00265">
    <property type="entry name" value="VapC_Nob1"/>
    <property type="match status" value="1"/>
</dbReference>
<dbReference type="PANTHER" id="PTHR33653">
    <property type="entry name" value="RIBONUCLEASE VAPC2"/>
    <property type="match status" value="1"/>
</dbReference>
<dbReference type="CDD" id="cd09871">
    <property type="entry name" value="PIN_MtVapC28-VapC30-like"/>
    <property type="match status" value="1"/>
</dbReference>
<gene>
    <name evidence="8" type="primary">vapC</name>
    <name evidence="10" type="ORF">SAMN02982922_5600</name>
</gene>
<dbReference type="GO" id="GO:0090729">
    <property type="term" value="F:toxin activity"/>
    <property type="evidence" value="ECO:0007669"/>
    <property type="project" value="UniProtKB-KW"/>
</dbReference>
<dbReference type="SUPFAM" id="SSF88723">
    <property type="entry name" value="PIN domain-like"/>
    <property type="match status" value="1"/>
</dbReference>
<evidence type="ECO:0000256" key="6">
    <source>
        <dbReference type="ARBA" id="ARBA00022842"/>
    </source>
</evidence>
<evidence type="ECO:0000256" key="7">
    <source>
        <dbReference type="ARBA" id="ARBA00038093"/>
    </source>
</evidence>
<evidence type="ECO:0000256" key="4">
    <source>
        <dbReference type="ARBA" id="ARBA00022723"/>
    </source>
</evidence>
<keyword evidence="8" id="KW-0800">Toxin</keyword>
<dbReference type="InterPro" id="IPR002716">
    <property type="entry name" value="PIN_dom"/>
</dbReference>
<protein>
    <recommendedName>
        <fullName evidence="8">Ribonuclease VapC</fullName>
        <shortName evidence="8">RNase VapC</shortName>
        <ecNumber evidence="8">3.1.-.-</ecNumber>
    </recommendedName>
    <alternativeName>
        <fullName evidence="8">Toxin VapC</fullName>
    </alternativeName>
</protein>
<feature type="domain" description="PIN" evidence="9">
    <location>
        <begin position="2"/>
        <end position="127"/>
    </location>
</feature>
<evidence type="ECO:0000256" key="8">
    <source>
        <dbReference type="HAMAP-Rule" id="MF_00265"/>
    </source>
</evidence>
<sequence>MIFLDTSVLVAIVAREEDHHEWIDRIGAYGAGVTSPLVILEATMRLTTLLATEPRDVEATIASLLAVFKVQVLPIEAEDTSLAIGAFAHYGKGRRPPARLNLADCLSYACAKRRGLKLLYKGGDFALTDLA</sequence>
<comment type="function">
    <text evidence="8">Toxic component of a toxin-antitoxin (TA) system. An RNase.</text>
</comment>
<dbReference type="GO" id="GO:0016787">
    <property type="term" value="F:hydrolase activity"/>
    <property type="evidence" value="ECO:0007669"/>
    <property type="project" value="UniProtKB-KW"/>
</dbReference>
<organism evidence="10 11">
    <name type="scientific">Mesorhizobium australicum</name>
    <dbReference type="NCBI Taxonomy" id="536018"/>
    <lineage>
        <taxon>Bacteria</taxon>
        <taxon>Pseudomonadati</taxon>
        <taxon>Pseudomonadota</taxon>
        <taxon>Alphaproteobacteria</taxon>
        <taxon>Hyphomicrobiales</taxon>
        <taxon>Phyllobacteriaceae</taxon>
        <taxon>Mesorhizobium</taxon>
    </lineage>
</organism>
<keyword evidence="4 8" id="KW-0479">Metal-binding</keyword>
<dbReference type="InterPro" id="IPR022907">
    <property type="entry name" value="VapC_family"/>
</dbReference>
<dbReference type="Pfam" id="PF01850">
    <property type="entry name" value="PIN"/>
    <property type="match status" value="1"/>
</dbReference>
<dbReference type="RefSeq" id="WP_244561863.1">
    <property type="nucleotide sequence ID" value="NZ_FXBL01000004.1"/>
</dbReference>
<evidence type="ECO:0000256" key="5">
    <source>
        <dbReference type="ARBA" id="ARBA00022801"/>
    </source>
</evidence>
<keyword evidence="2 8" id="KW-1277">Toxin-antitoxin system</keyword>
<dbReference type="Proteomes" id="UP000193083">
    <property type="component" value="Unassembled WGS sequence"/>
</dbReference>
<proteinExistence type="inferred from homology"/>
<accession>A0A1X7PYN9</accession>
<dbReference type="Gene3D" id="3.40.50.1010">
    <property type="entry name" value="5'-nuclease"/>
    <property type="match status" value="1"/>
</dbReference>
<reference evidence="10 11" key="1">
    <citation type="submission" date="2017-04" db="EMBL/GenBank/DDBJ databases">
        <authorList>
            <person name="Afonso C.L."/>
            <person name="Miller P.J."/>
            <person name="Scott M.A."/>
            <person name="Spackman E."/>
            <person name="Goraichik I."/>
            <person name="Dimitrov K.M."/>
            <person name="Suarez D.L."/>
            <person name="Swayne D.E."/>
        </authorList>
    </citation>
    <scope>NUCLEOTIDE SEQUENCE [LARGE SCALE GENOMIC DNA]</scope>
    <source>
        <strain evidence="10 11">B5P</strain>
    </source>
</reference>
<evidence type="ECO:0000259" key="9">
    <source>
        <dbReference type="Pfam" id="PF01850"/>
    </source>
</evidence>
<evidence type="ECO:0000313" key="10">
    <source>
        <dbReference type="EMBL" id="SMH56829.1"/>
    </source>
</evidence>
<name>A0A1X7PYN9_9HYPH</name>
<keyword evidence="11" id="KW-1185">Reference proteome</keyword>
<dbReference type="EMBL" id="FXBL01000004">
    <property type="protein sequence ID" value="SMH56829.1"/>
    <property type="molecule type" value="Genomic_DNA"/>
</dbReference>
<dbReference type="PANTHER" id="PTHR33653:SF1">
    <property type="entry name" value="RIBONUCLEASE VAPC2"/>
    <property type="match status" value="1"/>
</dbReference>
<feature type="binding site" evidence="8">
    <location>
        <position position="104"/>
    </location>
    <ligand>
        <name>Mg(2+)</name>
        <dbReference type="ChEBI" id="CHEBI:18420"/>
    </ligand>
</feature>
<evidence type="ECO:0000256" key="3">
    <source>
        <dbReference type="ARBA" id="ARBA00022722"/>
    </source>
</evidence>
<comment type="similarity">
    <text evidence="7 8">Belongs to the PINc/VapC protein family.</text>
</comment>
<keyword evidence="6 8" id="KW-0460">Magnesium</keyword>
<keyword evidence="3 8" id="KW-0540">Nuclease</keyword>
<evidence type="ECO:0000256" key="1">
    <source>
        <dbReference type="ARBA" id="ARBA00001946"/>
    </source>
</evidence>
<keyword evidence="5 8" id="KW-0378">Hydrolase</keyword>
<evidence type="ECO:0000313" key="11">
    <source>
        <dbReference type="Proteomes" id="UP000193083"/>
    </source>
</evidence>
<dbReference type="AlphaFoldDB" id="A0A1X7PYN9"/>
<dbReference type="EC" id="3.1.-.-" evidence="8"/>
<dbReference type="InterPro" id="IPR029060">
    <property type="entry name" value="PIN-like_dom_sf"/>
</dbReference>
<dbReference type="GO" id="GO:0000287">
    <property type="term" value="F:magnesium ion binding"/>
    <property type="evidence" value="ECO:0007669"/>
    <property type="project" value="UniProtKB-UniRule"/>
</dbReference>